<organism evidence="1 2">
    <name type="scientific">Cyclospora cayetanensis</name>
    <dbReference type="NCBI Taxonomy" id="88456"/>
    <lineage>
        <taxon>Eukaryota</taxon>
        <taxon>Sar</taxon>
        <taxon>Alveolata</taxon>
        <taxon>Apicomplexa</taxon>
        <taxon>Conoidasida</taxon>
        <taxon>Coccidia</taxon>
        <taxon>Eucoccidiorida</taxon>
        <taxon>Eimeriorina</taxon>
        <taxon>Eimeriidae</taxon>
        <taxon>Cyclospora</taxon>
    </lineage>
</organism>
<dbReference type="GeneID" id="113146622"/>
<accession>A0A6P6RRB5</accession>
<dbReference type="RefSeq" id="XP_026190343.1">
    <property type="nucleotide sequence ID" value="XM_026334558.1"/>
</dbReference>
<dbReference type="AlphaFoldDB" id="A0A6P6RRB5"/>
<reference evidence="2" key="1">
    <citation type="submission" date="2025-08" db="UniProtKB">
        <authorList>
            <consortium name="RefSeq"/>
        </authorList>
    </citation>
    <scope>IDENTIFICATION</scope>
</reference>
<name>A0A6P6RRB5_9EIME</name>
<gene>
    <name evidence="2" type="primary">LOC113146622</name>
</gene>
<evidence type="ECO:0000313" key="1">
    <source>
        <dbReference type="Proteomes" id="UP000515125"/>
    </source>
</evidence>
<dbReference type="Proteomes" id="UP000515125">
    <property type="component" value="Unplaced"/>
</dbReference>
<sequence>MPLAPSSHCCSCCCLSECFPGERSGFRRSTLWENATVLPSADARAFAAFAAALPATRAHASAAAAVQLAAAAAAAGVAAAASPCHAQLSLQRHGKGTHAHSC</sequence>
<keyword evidence="1" id="KW-1185">Reference proteome</keyword>
<evidence type="ECO:0000313" key="2">
    <source>
        <dbReference type="RefSeq" id="XP_026190343.1"/>
    </source>
</evidence>
<protein>
    <submittedName>
        <fullName evidence="2">Uncharacterized protein LOC113146622</fullName>
    </submittedName>
</protein>
<proteinExistence type="predicted"/>